<dbReference type="InterPro" id="IPR006171">
    <property type="entry name" value="TOPRIM_dom"/>
</dbReference>
<dbReference type="HOGENOM" id="CLU_059689_1_0_4"/>
<feature type="domain" description="DNA primase/helicase Gp4 N-terminal Bacteriophage T7-like" evidence="1">
    <location>
        <begin position="46"/>
        <end position="82"/>
    </location>
</feature>
<dbReference type="GO" id="GO:0008270">
    <property type="term" value="F:zinc ion binding"/>
    <property type="evidence" value="ECO:0007669"/>
    <property type="project" value="InterPro"/>
</dbReference>
<dbReference type="Pfam" id="PF23639">
    <property type="entry name" value="DUF7146"/>
    <property type="match status" value="1"/>
</dbReference>
<dbReference type="Pfam" id="PF13362">
    <property type="entry name" value="Toprim_3"/>
    <property type="match status" value="1"/>
</dbReference>
<dbReference type="GO" id="GO:0004386">
    <property type="term" value="F:helicase activity"/>
    <property type="evidence" value="ECO:0007669"/>
    <property type="project" value="InterPro"/>
</dbReference>
<dbReference type="SMART" id="SM00778">
    <property type="entry name" value="Prim_Zn_Ribbon"/>
    <property type="match status" value="1"/>
</dbReference>
<dbReference type="InterPro" id="IPR013237">
    <property type="entry name" value="Phage_T7_Gp4_N"/>
</dbReference>
<dbReference type="eggNOG" id="COG4643">
    <property type="taxonomic scope" value="Bacteria"/>
</dbReference>
<gene>
    <name evidence="2" type="ordered locus">BC1002_6774</name>
</gene>
<dbReference type="Pfam" id="PF08273">
    <property type="entry name" value="Zn_Ribbon_Prim"/>
    <property type="match status" value="1"/>
</dbReference>
<evidence type="ECO:0000313" key="3">
    <source>
        <dbReference type="Proteomes" id="UP000002190"/>
    </source>
</evidence>
<evidence type="ECO:0000313" key="2">
    <source>
        <dbReference type="EMBL" id="ADG20603.1"/>
    </source>
</evidence>
<protein>
    <submittedName>
        <fullName evidence="2">P4 alpha zinc-binding domain protein</fullName>
    </submittedName>
</protein>
<reference evidence="3" key="1">
    <citation type="submission" date="2010-04" db="EMBL/GenBank/DDBJ databases">
        <title>Complete sequence of plasmid 1 of Burkholderia sp. CCGE1002.</title>
        <authorList>
            <consortium name="US DOE Joint Genome Institute"/>
            <person name="Lucas S."/>
            <person name="Copeland A."/>
            <person name="Lapidus A."/>
            <person name="Cheng J.-F."/>
            <person name="Bruce D."/>
            <person name="Goodwin L."/>
            <person name="Pitluck S."/>
            <person name="Chertkov O."/>
            <person name="Detter J.C."/>
            <person name="Han C."/>
            <person name="Tapia R."/>
            <person name="Land M."/>
            <person name="Hauser L."/>
            <person name="Kyrpides N."/>
            <person name="Ovchinnikova G."/>
            <person name="Martinez-Romero E."/>
            <person name="Hernandez M.A.R."/>
            <person name="Tiedje J.M."/>
            <person name="Woyke T."/>
        </authorList>
    </citation>
    <scope>NUCLEOTIDE SEQUENCE [LARGE SCALE GENOMIC DNA]</scope>
    <source>
        <strain evidence="3">CCGE1002</strain>
        <plasmid evidence="3">pBC201</plasmid>
    </source>
</reference>
<proteinExistence type="predicted"/>
<dbReference type="EMBL" id="CP002016">
    <property type="protein sequence ID" value="ADG20603.1"/>
    <property type="molecule type" value="Genomic_DNA"/>
</dbReference>
<dbReference type="KEGG" id="bge:BC1002_6774"/>
<evidence type="ECO:0000259" key="1">
    <source>
        <dbReference type="SMART" id="SM00778"/>
    </source>
</evidence>
<dbReference type="InterPro" id="IPR055570">
    <property type="entry name" value="DUF7146"/>
</dbReference>
<dbReference type="SUPFAM" id="SSF57783">
    <property type="entry name" value="Zinc beta-ribbon"/>
    <property type="match status" value="1"/>
</dbReference>
<organism evidence="2 3">
    <name type="scientific">Paraburkholderia atlantica</name>
    <dbReference type="NCBI Taxonomy" id="2654982"/>
    <lineage>
        <taxon>Bacteria</taxon>
        <taxon>Pseudomonadati</taxon>
        <taxon>Pseudomonadota</taxon>
        <taxon>Betaproteobacteria</taxon>
        <taxon>Burkholderiales</taxon>
        <taxon>Burkholderiaceae</taxon>
        <taxon>Paraburkholderia</taxon>
    </lineage>
</organism>
<dbReference type="GeneID" id="301097819"/>
<dbReference type="AlphaFoldDB" id="D5WNY0"/>
<accession>D5WNY0</accession>
<keyword evidence="2" id="KW-0614">Plasmid</keyword>
<geneLocation type="plasmid" evidence="2 3">
    <name>pBC201</name>
</geneLocation>
<dbReference type="RefSeq" id="WP_013094388.1">
    <property type="nucleotide sequence ID" value="NC_014120.1"/>
</dbReference>
<name>D5WNY0_PARAM</name>
<reference evidence="2 3" key="2">
    <citation type="journal article" date="2012" name="J. Bacteriol.">
        <title>Genome Sequences of Burkholderia sp. Strains CCGE1002 and H160, Isolated from Legume Nodules in Mexico and Brazil.</title>
        <authorList>
            <person name="Ormeno-Orrillo E."/>
            <person name="Rogel M.A."/>
            <person name="Chueire L.M."/>
            <person name="Tiedje J.M."/>
            <person name="Martinez-Romero E."/>
            <person name="Hungria M."/>
        </authorList>
    </citation>
    <scope>NUCLEOTIDE SEQUENCE [LARGE SCALE GENOMIC DNA]</scope>
    <source>
        <strain evidence="2 3">CCGE1002</strain>
        <plasmid evidence="3">pBC201</plasmid>
    </source>
</reference>
<sequence length="380" mass="41611">MSLNGRELTPEQYTWLQRKLKEFTRSPEQWISLLVSYGVPADRLTGKACACPVCGGDDRFTYDNRRGRGDWVCRHCNNGDVMAGDGLQLITRVNRMGLYRLMREIDGGSAPRAIRAARTAEAPKPKRKASPEFTARRLSSMWDAAKPLSAGDLVMRYLGARVPGLRVAPSPALRLGMLEYRHEKKVIGSWPGILARFELPDGRLGTLHRTFLERSTPAKARIVSAEGEILDPKLNDMTLNPLAGGAVRLMEPVNGEIGVAEGLETACAAHMLFGVPTWYCLNIGLLRQFVVPEGLGIRVVHIFVDFDAVDPKTGKSVGVAGGVELAKRLRAEGFTAIVHRPRVRGTDFADEWVARCANAVPSTENCRGGVKAAQLAEALQ</sequence>
<dbReference type="Proteomes" id="UP000002190">
    <property type="component" value="Plasmid pBC201"/>
</dbReference>